<dbReference type="AlphaFoldDB" id="A0A2N5V2B9"/>
<gene>
    <name evidence="2" type="ORF">PCASD_09575</name>
</gene>
<sequence length="532" mass="56519">MNCEDKVPFDSDNPAHKKGDLKFFLRKHDTTIFIPSGAKVPKLCQMAHQQMLASPPVTPTSHSRPRCQCTLNAVHQELRAPSVIPGAPKTSALPTRSVSAPIINGHGDSLPAGKKNENVVIRETPVKRNMRNGNRSPPKTRQGVVSGTPHAQPNGLKLPVPFTKSTQKEALSGESGLKSGAAGPSTKAVKPPAKQNMKKPQVGTSPGKETYSKDSTSLKSAGNGSPTVKLNTADQSGQKNAPTLILLPANRVIVPIPIAKQNVKVALEREGPPQSIPITKDPAPVTPKKLGSFIAAGNKLLRSANHALAKLQEYQMNGPSNTKLQSAPSCARKGDIPASNPGDLPPMAELASSLVPALAATPPPSFDYGLIELPPPAAHGEPHTQRELVRSGLLNINNIGLPAGFLNVSPQLLKLLCEMTAWSKLPGQSHLAIKLIAQLFNLPDKTSTLAPPVQFAPLPPVQDTRLSDFQTVTLHALDESSWELTQSPASQLVGLSAPTLQLLPTEQRLLIYAVGMRAYTSLEKALNDAMCG</sequence>
<feature type="region of interest" description="Disordered" evidence="1">
    <location>
        <begin position="102"/>
        <end position="237"/>
    </location>
</feature>
<evidence type="ECO:0000313" key="2">
    <source>
        <dbReference type="EMBL" id="PLW44159.1"/>
    </source>
</evidence>
<dbReference type="EMBL" id="PGCI01000060">
    <property type="protein sequence ID" value="PLW44159.1"/>
    <property type="molecule type" value="Genomic_DNA"/>
</dbReference>
<protein>
    <submittedName>
        <fullName evidence="2">Uncharacterized protein</fullName>
    </submittedName>
</protein>
<name>A0A2N5V2B9_9BASI</name>
<evidence type="ECO:0000313" key="3">
    <source>
        <dbReference type="Proteomes" id="UP000235392"/>
    </source>
</evidence>
<feature type="compositionally biased region" description="Polar residues" evidence="1">
    <location>
        <begin position="131"/>
        <end position="151"/>
    </location>
</feature>
<comment type="caution">
    <text evidence="2">The sequence shown here is derived from an EMBL/GenBank/DDBJ whole genome shotgun (WGS) entry which is preliminary data.</text>
</comment>
<organism evidence="2 3">
    <name type="scientific">Puccinia coronata f. sp. avenae</name>
    <dbReference type="NCBI Taxonomy" id="200324"/>
    <lineage>
        <taxon>Eukaryota</taxon>
        <taxon>Fungi</taxon>
        <taxon>Dikarya</taxon>
        <taxon>Basidiomycota</taxon>
        <taxon>Pucciniomycotina</taxon>
        <taxon>Pucciniomycetes</taxon>
        <taxon>Pucciniales</taxon>
        <taxon>Pucciniaceae</taxon>
        <taxon>Puccinia</taxon>
    </lineage>
</organism>
<proteinExistence type="predicted"/>
<dbReference type="Proteomes" id="UP000235392">
    <property type="component" value="Unassembled WGS sequence"/>
</dbReference>
<reference evidence="2 3" key="1">
    <citation type="submission" date="2017-11" db="EMBL/GenBank/DDBJ databases">
        <title>De novo assembly and phasing of dikaryotic genomes from two isolates of Puccinia coronata f. sp. avenae, the causal agent of oat crown rust.</title>
        <authorList>
            <person name="Miller M.E."/>
            <person name="Zhang Y."/>
            <person name="Omidvar V."/>
            <person name="Sperschneider J."/>
            <person name="Schwessinger B."/>
            <person name="Raley C."/>
            <person name="Palmer J.M."/>
            <person name="Garnica D."/>
            <person name="Upadhyaya N."/>
            <person name="Rathjen J."/>
            <person name="Taylor J.M."/>
            <person name="Park R.F."/>
            <person name="Dodds P.N."/>
            <person name="Hirsch C.D."/>
            <person name="Kianian S.F."/>
            <person name="Figueroa M."/>
        </authorList>
    </citation>
    <scope>NUCLEOTIDE SEQUENCE [LARGE SCALE GENOMIC DNA]</scope>
    <source>
        <strain evidence="2">12SD80</strain>
    </source>
</reference>
<accession>A0A2N5V2B9</accession>
<feature type="compositionally biased region" description="Polar residues" evidence="1">
    <location>
        <begin position="213"/>
        <end position="237"/>
    </location>
</feature>
<evidence type="ECO:0000256" key="1">
    <source>
        <dbReference type="SAM" id="MobiDB-lite"/>
    </source>
</evidence>